<evidence type="ECO:0000256" key="1">
    <source>
        <dbReference type="SAM" id="SignalP"/>
    </source>
</evidence>
<gene>
    <name evidence="2" type="ORF">KMZ93_19590</name>
</gene>
<protein>
    <submittedName>
        <fullName evidence="2">DUF3551 domain-containing protein</fullName>
    </submittedName>
</protein>
<feature type="chain" id="PRO_5037123757" evidence="1">
    <location>
        <begin position="35"/>
        <end position="83"/>
    </location>
</feature>
<feature type="signal peptide" evidence="1">
    <location>
        <begin position="1"/>
        <end position="34"/>
    </location>
</feature>
<accession>A0A975NW77</accession>
<dbReference type="Proteomes" id="UP000676951">
    <property type="component" value="Chromosome"/>
</dbReference>
<dbReference type="EMBL" id="CP076136">
    <property type="protein sequence ID" value="QWG22165.1"/>
    <property type="molecule type" value="Genomic_DNA"/>
</dbReference>
<proteinExistence type="predicted"/>
<evidence type="ECO:0000313" key="3">
    <source>
        <dbReference type="Proteomes" id="UP000676951"/>
    </source>
</evidence>
<dbReference type="AlphaFoldDB" id="A0A975NW77"/>
<reference evidence="2 3" key="1">
    <citation type="submission" date="2021-06" db="EMBL/GenBank/DDBJ databases">
        <title>Bradyrhizobium sp. S2-11-4 Genome sequencing.</title>
        <authorList>
            <person name="Jin L."/>
        </authorList>
    </citation>
    <scope>NUCLEOTIDE SEQUENCE [LARGE SCALE GENOMIC DNA]</scope>
    <source>
        <strain evidence="2 3">S2-11-4</strain>
    </source>
</reference>
<name>A0A975NW77_9BRAD</name>
<sequence length="83" mass="9004">MKKNKGRRSMKSLAFLLSALVVAIGTLSASPAKADANAAFYMVGYGTTDSRDCNYHTLAQCQEACGRTRLCHCDDRLVACSLR</sequence>
<evidence type="ECO:0000313" key="2">
    <source>
        <dbReference type="EMBL" id="QWG22165.1"/>
    </source>
</evidence>
<dbReference type="RefSeq" id="WP_215602934.1">
    <property type="nucleotide sequence ID" value="NZ_CP076136.1"/>
</dbReference>
<organism evidence="2 3">
    <name type="scientific">Bradyrhizobium sediminis</name>
    <dbReference type="NCBI Taxonomy" id="2840469"/>
    <lineage>
        <taxon>Bacteria</taxon>
        <taxon>Pseudomonadati</taxon>
        <taxon>Pseudomonadota</taxon>
        <taxon>Alphaproteobacteria</taxon>
        <taxon>Hyphomicrobiales</taxon>
        <taxon>Nitrobacteraceae</taxon>
        <taxon>Bradyrhizobium</taxon>
    </lineage>
</organism>
<keyword evidence="1" id="KW-0732">Signal</keyword>
<dbReference type="Pfam" id="PF12071">
    <property type="entry name" value="DUF3551"/>
    <property type="match status" value="1"/>
</dbReference>
<keyword evidence="3" id="KW-1185">Reference proteome</keyword>
<dbReference type="InterPro" id="IPR021937">
    <property type="entry name" value="DUF3551"/>
</dbReference>